<dbReference type="SUPFAM" id="SSF53335">
    <property type="entry name" value="S-adenosyl-L-methionine-dependent methyltransferases"/>
    <property type="match status" value="1"/>
</dbReference>
<dbReference type="PANTHER" id="PTHR43861:SF1">
    <property type="entry name" value="TRANS-ACONITATE 2-METHYLTRANSFERASE"/>
    <property type="match status" value="1"/>
</dbReference>
<proteinExistence type="predicted"/>
<evidence type="ECO:0000259" key="1">
    <source>
        <dbReference type="Pfam" id="PF13847"/>
    </source>
</evidence>
<reference evidence="3" key="1">
    <citation type="journal article" date="2019" name="Int. J. Syst. Evol. Microbiol.">
        <title>The Global Catalogue of Microorganisms (GCM) 10K type strain sequencing project: providing services to taxonomists for standard genome sequencing and annotation.</title>
        <authorList>
            <consortium name="The Broad Institute Genomics Platform"/>
            <consortium name="The Broad Institute Genome Sequencing Center for Infectious Disease"/>
            <person name="Wu L."/>
            <person name="Ma J."/>
        </authorList>
    </citation>
    <scope>NUCLEOTIDE SEQUENCE [LARGE SCALE GENOMIC DNA]</scope>
    <source>
        <strain evidence="3">JCM 16704</strain>
    </source>
</reference>
<dbReference type="Gene3D" id="3.40.50.150">
    <property type="entry name" value="Vaccinia Virus protein VP39"/>
    <property type="match status" value="1"/>
</dbReference>
<protein>
    <submittedName>
        <fullName evidence="2">Trans-aconitate 2-methyltransferase</fullName>
    </submittedName>
</protein>
<dbReference type="InterPro" id="IPR023149">
    <property type="entry name" value="Trans_acon_MeTrfase_C"/>
</dbReference>
<dbReference type="InterPro" id="IPR029063">
    <property type="entry name" value="SAM-dependent_MTases_sf"/>
</dbReference>
<gene>
    <name evidence="2" type="ORF">GCM10022216_16270</name>
</gene>
<feature type="domain" description="Methyltransferase" evidence="1">
    <location>
        <begin position="29"/>
        <end position="151"/>
    </location>
</feature>
<dbReference type="Proteomes" id="UP001500101">
    <property type="component" value="Unassembled WGS sequence"/>
</dbReference>
<dbReference type="PANTHER" id="PTHR43861">
    <property type="entry name" value="TRANS-ACONITATE 2-METHYLTRANSFERASE-RELATED"/>
    <property type="match status" value="1"/>
</dbReference>
<sequence length="255" mass="29795">MPWNPETYNEFKEIRYQPFYDLMEMIDDSSELQAVDLGCGTGEQTALLAERFPNSTFLGIDSSKEMLQGLEEQGTDRLYYKVESFDDFIERLSRWDLIFSNAALQWTDNHKELIPALIKKLNPSGQLAIQMPCQTENELNQILYDLANEAPFSEYLHGWNRKSSVLTMEEYADIFFQEGLVNIKISKRIYPIIAEDGETFLKFISGSALIPYMERLTDAQQVVFKNVFQERIKERFPSYPVLYPFRRLLLYGRKA</sequence>
<name>A0ABP7YNA3_9SPHI</name>
<comment type="caution">
    <text evidence="2">The sequence shown here is derived from an EMBL/GenBank/DDBJ whole genome shotgun (WGS) entry which is preliminary data.</text>
</comment>
<organism evidence="2 3">
    <name type="scientific">Sphingobacterium kyonggiense</name>
    <dbReference type="NCBI Taxonomy" id="714075"/>
    <lineage>
        <taxon>Bacteria</taxon>
        <taxon>Pseudomonadati</taxon>
        <taxon>Bacteroidota</taxon>
        <taxon>Sphingobacteriia</taxon>
        <taxon>Sphingobacteriales</taxon>
        <taxon>Sphingobacteriaceae</taxon>
        <taxon>Sphingobacterium</taxon>
    </lineage>
</organism>
<keyword evidence="3" id="KW-1185">Reference proteome</keyword>
<dbReference type="EMBL" id="BAAAZI010000006">
    <property type="protein sequence ID" value="GAA4138834.1"/>
    <property type="molecule type" value="Genomic_DNA"/>
</dbReference>
<evidence type="ECO:0000313" key="3">
    <source>
        <dbReference type="Proteomes" id="UP001500101"/>
    </source>
</evidence>
<dbReference type="CDD" id="cd02440">
    <property type="entry name" value="AdoMet_MTases"/>
    <property type="match status" value="1"/>
</dbReference>
<dbReference type="Gene3D" id="1.10.150.290">
    <property type="entry name" value="S-adenosyl-L-methionine-dependent methyltransferases"/>
    <property type="match status" value="1"/>
</dbReference>
<dbReference type="InterPro" id="IPR025714">
    <property type="entry name" value="Methyltranfer_dom"/>
</dbReference>
<evidence type="ECO:0000313" key="2">
    <source>
        <dbReference type="EMBL" id="GAA4138834.1"/>
    </source>
</evidence>
<accession>A0ABP7YNA3</accession>
<dbReference type="Pfam" id="PF13847">
    <property type="entry name" value="Methyltransf_31"/>
    <property type="match status" value="1"/>
</dbReference>